<protein>
    <submittedName>
        <fullName evidence="1">Zf-MYND domain-containing protein</fullName>
    </submittedName>
</protein>
<dbReference type="EMBL" id="AFRT01002695">
    <property type="protein sequence ID" value="ELU37346.1"/>
    <property type="molecule type" value="Genomic_DNA"/>
</dbReference>
<gene>
    <name evidence="1" type="ORF">AG1IA_08609</name>
</gene>
<sequence>MEHPDWGPTQSQYSATFSSRMEEAFTRYMATKESITYAPREFISLGLLETALAAGENMHKTGYLGGTGVFSLLVTTLRVFNNYFGFLCIRHLIRMVCIGVLSETSSLDKFLRALEPSLSWNYVTELLSHVVTDFMYQTSATDSSITNTVDFASLRGPIFVGDGGLNQESADYLVHLLWTSRKSIVPLRSKGLLPGLPALIFVLAEITRRPTNSSDSQKPWVQLQDLSLRCYLVNASDADRKALRQISLWIHNILHPPGRPGSNLRPDYIPFDNEDGCMIGQAYIDLLSPPIDPSFVTTMHIFIDISLVLFRWVFIILTKPSPRVPALDSLIPNAFNAALERLGAEIDQESNSTFADKSSMYTADAQLFPDSQKARRWFHENTVALDSREALMTKLYDADFHGLLGRHLTLSVRIEKQNFDPLLFGGHVFGSPLHASNVMWDFFLGAIDQVSNFFKSAPNISDMQIQSTAAQWLKVLNHMFYRHASLIPCLTPRDILDDSMEAWTTLRTSSLSRALKYDPCDNPRCPSPVVYGREPEAKVVCERCARARYCDRRCQKEPMHTIGYFMFDVETTLLASAWPFGHFRKHRNLRYRMRQCSGCKIGREGSMFRGERTVAWQPRALSRHRYPGGGKLTASVRVYSALVVMPKTRDQQAAKIIIQRLTKENFQEPN</sequence>
<dbReference type="OrthoDB" id="3143504at2759"/>
<evidence type="ECO:0000313" key="2">
    <source>
        <dbReference type="Proteomes" id="UP000011668"/>
    </source>
</evidence>
<keyword evidence="2" id="KW-1185">Reference proteome</keyword>
<name>L8WGQ2_THACA</name>
<dbReference type="Proteomes" id="UP000011668">
    <property type="component" value="Unassembled WGS sequence"/>
</dbReference>
<reference evidence="1 2" key="1">
    <citation type="journal article" date="2013" name="Nat. Commun.">
        <title>The evolution and pathogenic mechanisms of the rice sheath blight pathogen.</title>
        <authorList>
            <person name="Zheng A."/>
            <person name="Lin R."/>
            <person name="Xu L."/>
            <person name="Qin P."/>
            <person name="Tang C."/>
            <person name="Ai P."/>
            <person name="Zhang D."/>
            <person name="Liu Y."/>
            <person name="Sun Z."/>
            <person name="Feng H."/>
            <person name="Wang Y."/>
            <person name="Chen Y."/>
            <person name="Liang X."/>
            <person name="Fu R."/>
            <person name="Li Q."/>
            <person name="Zhang J."/>
            <person name="Yu X."/>
            <person name="Xie Z."/>
            <person name="Ding L."/>
            <person name="Guan P."/>
            <person name="Tang J."/>
            <person name="Liang Y."/>
            <person name="Wang S."/>
            <person name="Deng Q."/>
            <person name="Li S."/>
            <person name="Zhu J."/>
            <person name="Wang L."/>
            <person name="Liu H."/>
            <person name="Li P."/>
        </authorList>
    </citation>
    <scope>NUCLEOTIDE SEQUENCE [LARGE SCALE GENOMIC DNA]</scope>
    <source>
        <strain evidence="2">AG-1 IA</strain>
    </source>
</reference>
<proteinExistence type="predicted"/>
<evidence type="ECO:0000313" key="1">
    <source>
        <dbReference type="EMBL" id="ELU37346.1"/>
    </source>
</evidence>
<accession>L8WGQ2</accession>
<dbReference type="AlphaFoldDB" id="L8WGQ2"/>
<dbReference type="HOGENOM" id="CLU_034875_0_0_1"/>
<comment type="caution">
    <text evidence="1">The sequence shown here is derived from an EMBL/GenBank/DDBJ whole genome shotgun (WGS) entry which is preliminary data.</text>
</comment>
<organism evidence="1 2">
    <name type="scientific">Thanatephorus cucumeris (strain AG1-IA)</name>
    <name type="common">Rice sheath blight fungus</name>
    <name type="synonym">Rhizoctonia solani</name>
    <dbReference type="NCBI Taxonomy" id="983506"/>
    <lineage>
        <taxon>Eukaryota</taxon>
        <taxon>Fungi</taxon>
        <taxon>Dikarya</taxon>
        <taxon>Basidiomycota</taxon>
        <taxon>Agaricomycotina</taxon>
        <taxon>Agaricomycetes</taxon>
        <taxon>Cantharellales</taxon>
        <taxon>Ceratobasidiaceae</taxon>
        <taxon>Rhizoctonia</taxon>
        <taxon>Rhizoctonia solani AG-1</taxon>
    </lineage>
</organism>